<protein>
    <submittedName>
        <fullName evidence="1">Uncharacterized protein</fullName>
    </submittedName>
</protein>
<dbReference type="AlphaFoldDB" id="A0A6G9XXE0"/>
<evidence type="ECO:0000313" key="1">
    <source>
        <dbReference type="EMBL" id="QIS05503.1"/>
    </source>
</evidence>
<dbReference type="Proteomes" id="UP000501705">
    <property type="component" value="Chromosome"/>
</dbReference>
<name>A0A6G9XXE0_NOCBR</name>
<accession>A0A6G9XXE0</accession>
<organism evidence="1 2">
    <name type="scientific">Nocardia brasiliensis</name>
    <dbReference type="NCBI Taxonomy" id="37326"/>
    <lineage>
        <taxon>Bacteria</taxon>
        <taxon>Bacillati</taxon>
        <taxon>Actinomycetota</taxon>
        <taxon>Actinomycetes</taxon>
        <taxon>Mycobacteriales</taxon>
        <taxon>Nocardiaceae</taxon>
        <taxon>Nocardia</taxon>
    </lineage>
</organism>
<proteinExistence type="predicted"/>
<reference evidence="1 2" key="1">
    <citation type="journal article" date="2019" name="ACS Chem. Biol.">
        <title>Identification and Mobilization of a Cryptic Antibiotic Biosynthesis Gene Locus from a Human-Pathogenic Nocardia Isolate.</title>
        <authorList>
            <person name="Herisse M."/>
            <person name="Ishida K."/>
            <person name="Porter J.L."/>
            <person name="Howden B."/>
            <person name="Hertweck C."/>
            <person name="Stinear T.P."/>
            <person name="Pidot S.J."/>
        </authorList>
    </citation>
    <scope>NUCLEOTIDE SEQUENCE [LARGE SCALE GENOMIC DNA]</scope>
    <source>
        <strain evidence="1 2">AUSMDU00024985</strain>
    </source>
</reference>
<dbReference type="RefSeq" id="WP_167464573.1">
    <property type="nucleotide sequence ID" value="NZ_CP046171.1"/>
</dbReference>
<dbReference type="InterPro" id="IPR038071">
    <property type="entry name" value="UROD/MetE-like_sf"/>
</dbReference>
<dbReference type="SUPFAM" id="SSF51726">
    <property type="entry name" value="UROD/MetE-like"/>
    <property type="match status" value="1"/>
</dbReference>
<dbReference type="EMBL" id="CP046171">
    <property type="protein sequence ID" value="QIS05503.1"/>
    <property type="molecule type" value="Genomic_DNA"/>
</dbReference>
<sequence>MGTRAVHFVGSFPAESTDTAMRAMLDTSWPLLRTLPTGETRRYEFYIKPIIEDLVAQGVLASKRAGEWDTSRQRTIYRPARGKRLTADLMDLGYLHETAEALPVFRALCEQRGLSGLTLQMGMPTDFTLAFIAMGGTGVLRHRRAFSAAAVREIAAIQELTDGEVVIQLEATAELVLMAKTQPLHRVVNRALGLSKGIAALAASAPAGTRFGVHLCLGSMNNKARATLRDTRPLVYFANSLARQWPSDRPLEFIHAPFAAGDTPPATEPGFYRALAGLRLHEDTNFYAGLVHDIPTEAAQSQTLRQIEQALGRPVDGVATACGLGRRPRSFADELMARARRLAERD</sequence>
<gene>
    <name evidence="1" type="ORF">F5X71_27170</name>
</gene>
<evidence type="ECO:0000313" key="2">
    <source>
        <dbReference type="Proteomes" id="UP000501705"/>
    </source>
</evidence>